<dbReference type="InterPro" id="IPR029052">
    <property type="entry name" value="Metallo-depent_PP-like"/>
</dbReference>
<dbReference type="Pfam" id="PF00149">
    <property type="entry name" value="Metallophos"/>
    <property type="match status" value="1"/>
</dbReference>
<reference evidence="2" key="2">
    <citation type="submission" date="2021-09" db="EMBL/GenBank/DDBJ databases">
        <authorList>
            <person name="Gilroy R."/>
        </authorList>
    </citation>
    <scope>NUCLEOTIDE SEQUENCE</scope>
    <source>
        <strain evidence="2">316</strain>
    </source>
</reference>
<evidence type="ECO:0000313" key="3">
    <source>
        <dbReference type="Proteomes" id="UP000742631"/>
    </source>
</evidence>
<dbReference type="EMBL" id="DYYG01000033">
    <property type="protein sequence ID" value="HJE24033.1"/>
    <property type="molecule type" value="Genomic_DNA"/>
</dbReference>
<proteinExistence type="predicted"/>
<evidence type="ECO:0000313" key="2">
    <source>
        <dbReference type="EMBL" id="HJE24033.1"/>
    </source>
</evidence>
<dbReference type="InterPro" id="IPR004843">
    <property type="entry name" value="Calcineurin-like_PHP"/>
</dbReference>
<gene>
    <name evidence="2" type="ORF">K8W01_10280</name>
</gene>
<dbReference type="Gene3D" id="3.60.21.10">
    <property type="match status" value="1"/>
</dbReference>
<reference evidence="2" key="1">
    <citation type="journal article" date="2021" name="PeerJ">
        <title>Extensive microbial diversity within the chicken gut microbiome revealed by metagenomics and culture.</title>
        <authorList>
            <person name="Gilroy R."/>
            <person name="Ravi A."/>
            <person name="Getino M."/>
            <person name="Pursley I."/>
            <person name="Horton D.L."/>
            <person name="Alikhan N.F."/>
            <person name="Baker D."/>
            <person name="Gharbi K."/>
            <person name="Hall N."/>
            <person name="Watson M."/>
            <person name="Adriaenssens E.M."/>
            <person name="Foster-Nyarko E."/>
            <person name="Jarju S."/>
            <person name="Secka A."/>
            <person name="Antonio M."/>
            <person name="Oren A."/>
            <person name="Chaudhuri R.R."/>
            <person name="La Ragione R."/>
            <person name="Hildebrand F."/>
            <person name="Pallen M.J."/>
        </authorList>
    </citation>
    <scope>NUCLEOTIDE SEQUENCE</scope>
    <source>
        <strain evidence="2">316</strain>
    </source>
</reference>
<dbReference type="GO" id="GO:0016787">
    <property type="term" value="F:hydrolase activity"/>
    <property type="evidence" value="ECO:0007669"/>
    <property type="project" value="InterPro"/>
</dbReference>
<sequence length="185" mass="21038">METFFTADTHFGDAALVARRRRAFASVEEHDEALIARWNARVQAEDEVWHLGDFAAHASREHCAAVFARLNGVKRLVRGNHDTNRVLELPWAEPPVESARIGLLDEAGRPWRLFLSHYAHRAWPGLWRETRHLYGHTHACLPDTSRSCDVGADAWDYRPITLAEAVARQDCAVQVPEELSLRGLR</sequence>
<comment type="caution">
    <text evidence="2">The sequence shown here is derived from an EMBL/GenBank/DDBJ whole genome shotgun (WGS) entry which is preliminary data.</text>
</comment>
<dbReference type="SUPFAM" id="SSF56300">
    <property type="entry name" value="Metallo-dependent phosphatases"/>
    <property type="match status" value="1"/>
</dbReference>
<feature type="domain" description="Calcineurin-like phosphoesterase" evidence="1">
    <location>
        <begin position="4"/>
        <end position="92"/>
    </location>
</feature>
<accession>A0A921E2A3</accession>
<dbReference type="Proteomes" id="UP000742631">
    <property type="component" value="Unassembled WGS sequence"/>
</dbReference>
<dbReference type="AlphaFoldDB" id="A0A921E2A3"/>
<evidence type="ECO:0000259" key="1">
    <source>
        <dbReference type="Pfam" id="PF00149"/>
    </source>
</evidence>
<organism evidence="2 3">
    <name type="scientific">Methylorubrum populi</name>
    <dbReference type="NCBI Taxonomy" id="223967"/>
    <lineage>
        <taxon>Bacteria</taxon>
        <taxon>Pseudomonadati</taxon>
        <taxon>Pseudomonadota</taxon>
        <taxon>Alphaproteobacteria</taxon>
        <taxon>Hyphomicrobiales</taxon>
        <taxon>Methylobacteriaceae</taxon>
        <taxon>Methylorubrum</taxon>
    </lineage>
</organism>
<name>A0A921E2A3_9HYPH</name>
<protein>
    <submittedName>
        <fullName evidence="2">Metallophosphoesterase family protein</fullName>
    </submittedName>
</protein>